<dbReference type="SUPFAM" id="SSF88697">
    <property type="entry name" value="PUA domain-like"/>
    <property type="match status" value="1"/>
</dbReference>
<dbReference type="InterPro" id="IPR046336">
    <property type="entry name" value="Lon_prtase_N_sf"/>
</dbReference>
<dbReference type="GO" id="GO:0006508">
    <property type="term" value="P:proteolysis"/>
    <property type="evidence" value="ECO:0007669"/>
    <property type="project" value="UniProtKB-KW"/>
</dbReference>
<sequence>MKKIPLFPYANHILPNGRTQLKIAQARHIRMVKEALISKKGFVMAMIDSEREHSEVKDVPALSTHVKIIDFNLLEGDLLGITVEGIDLLKIEKIKIDDDKLLIAECMPFNTWPPSQTTTSNQCLAHRLKQLYSSQPEMGDLYPAPLFDDMTWVCQRWLEVLPIEVKYKQMLIHQKTPNLAIRFLIKLLQDKNLNH</sequence>
<dbReference type="Gene3D" id="1.10.4060.10">
    <property type="entry name" value="BPP1347 like domain"/>
    <property type="match status" value="1"/>
</dbReference>
<keyword evidence="2" id="KW-0645">Protease</keyword>
<organism evidence="2 3">
    <name type="scientific">Photobacterium angustum</name>
    <dbReference type="NCBI Taxonomy" id="661"/>
    <lineage>
        <taxon>Bacteria</taxon>
        <taxon>Pseudomonadati</taxon>
        <taxon>Pseudomonadota</taxon>
        <taxon>Gammaproteobacteria</taxon>
        <taxon>Vibrionales</taxon>
        <taxon>Vibrionaceae</taxon>
        <taxon>Photobacterium</taxon>
    </lineage>
</organism>
<keyword evidence="2" id="KW-0378">Hydrolase</keyword>
<dbReference type="OrthoDB" id="8558970at2"/>
<proteinExistence type="predicted"/>
<comment type="caution">
    <text evidence="2">The sequence shown here is derived from an EMBL/GenBank/DDBJ whole genome shotgun (WGS) entry which is preliminary data.</text>
</comment>
<reference evidence="2 3" key="1">
    <citation type="submission" date="2016-12" db="EMBL/GenBank/DDBJ databases">
        <title>Diversity of luminous bacteria.</title>
        <authorList>
            <person name="Yoshizawa S."/>
            <person name="Kogure K."/>
        </authorList>
    </citation>
    <scope>NUCLEOTIDE SEQUENCE [LARGE SCALE GENOMIC DNA]</scope>
    <source>
        <strain evidence="2 3">LC1-200</strain>
    </source>
</reference>
<evidence type="ECO:0000313" key="3">
    <source>
        <dbReference type="Proteomes" id="UP000238730"/>
    </source>
</evidence>
<protein>
    <submittedName>
        <fullName evidence="2">Lon protease</fullName>
    </submittedName>
</protein>
<dbReference type="AlphaFoldDB" id="A0A2S7VWL5"/>
<evidence type="ECO:0000259" key="1">
    <source>
        <dbReference type="Pfam" id="PF02190"/>
    </source>
</evidence>
<dbReference type="Pfam" id="PF02190">
    <property type="entry name" value="LON_substr_bdg"/>
    <property type="match status" value="1"/>
</dbReference>
<feature type="domain" description="Lon N-terminal" evidence="1">
    <location>
        <begin position="3"/>
        <end position="189"/>
    </location>
</feature>
<accession>A0A2S7VWL5</accession>
<dbReference type="InterPro" id="IPR003111">
    <property type="entry name" value="Lon_prtase_N"/>
</dbReference>
<gene>
    <name evidence="2" type="ORF">BTO08_03225</name>
</gene>
<name>A0A2S7VWL5_PHOAN</name>
<dbReference type="RefSeq" id="WP_105059867.1">
    <property type="nucleotide sequence ID" value="NZ_MSCJ01000001.1"/>
</dbReference>
<evidence type="ECO:0000313" key="2">
    <source>
        <dbReference type="EMBL" id="PQJ66506.1"/>
    </source>
</evidence>
<dbReference type="Gene3D" id="2.30.130.40">
    <property type="entry name" value="LON domain-like"/>
    <property type="match status" value="1"/>
</dbReference>
<dbReference type="GO" id="GO:0008233">
    <property type="term" value="F:peptidase activity"/>
    <property type="evidence" value="ECO:0007669"/>
    <property type="project" value="UniProtKB-KW"/>
</dbReference>
<dbReference type="InterPro" id="IPR015947">
    <property type="entry name" value="PUA-like_sf"/>
</dbReference>
<dbReference type="Proteomes" id="UP000238730">
    <property type="component" value="Unassembled WGS sequence"/>
</dbReference>
<dbReference type="EMBL" id="MSCJ01000001">
    <property type="protein sequence ID" value="PQJ66506.1"/>
    <property type="molecule type" value="Genomic_DNA"/>
</dbReference>